<dbReference type="Proteomes" id="UP000033740">
    <property type="component" value="Unassembled WGS sequence"/>
</dbReference>
<organism evidence="1 2">
    <name type="scientific">Microbacterium azadirachtae</name>
    <dbReference type="NCBI Taxonomy" id="582680"/>
    <lineage>
        <taxon>Bacteria</taxon>
        <taxon>Bacillati</taxon>
        <taxon>Actinomycetota</taxon>
        <taxon>Actinomycetes</taxon>
        <taxon>Micrococcales</taxon>
        <taxon>Microbacteriaceae</taxon>
        <taxon>Microbacterium</taxon>
    </lineage>
</organism>
<dbReference type="EMBL" id="JYIX01000023">
    <property type="protein sequence ID" value="KJL35459.1"/>
    <property type="molecule type" value="Genomic_DNA"/>
</dbReference>
<evidence type="ECO:0000313" key="2">
    <source>
        <dbReference type="Proteomes" id="UP000033740"/>
    </source>
</evidence>
<sequence>MTTNLSGAESSRDYYPLTYRDPTGETAVRNLTGRSVQITWESGATVHLDIETIRPFLRALDYRMSRKGHIWGRKKIAPSTVAAARGENQNPTITKEN</sequence>
<reference evidence="1 2" key="1">
    <citation type="submission" date="2015-02" db="EMBL/GenBank/DDBJ databases">
        <title>Draft genome sequences of ten Microbacterium spp. with emphasis on heavy metal contaminated environments.</title>
        <authorList>
            <person name="Corretto E."/>
        </authorList>
    </citation>
    <scope>NUCLEOTIDE SEQUENCE [LARGE SCALE GENOMIC DNA]</scope>
    <source>
        <strain evidence="1 2">ARN176</strain>
    </source>
</reference>
<dbReference type="PATRIC" id="fig|582680.6.peg.467"/>
<name>A0A0F0LRX9_9MICO</name>
<evidence type="ECO:0000313" key="1">
    <source>
        <dbReference type="EMBL" id="KJL35459.1"/>
    </source>
</evidence>
<accession>A0A0F0LRX9</accession>
<gene>
    <name evidence="1" type="ORF">RS86_00455</name>
</gene>
<keyword evidence="2" id="KW-1185">Reference proteome</keyword>
<protein>
    <submittedName>
        <fullName evidence="1">Uncharacterized protein</fullName>
    </submittedName>
</protein>
<dbReference type="RefSeq" id="WP_045270601.1">
    <property type="nucleotide sequence ID" value="NZ_JYIX01000023.1"/>
</dbReference>
<proteinExistence type="predicted"/>
<dbReference type="AlphaFoldDB" id="A0A0F0LRX9"/>
<comment type="caution">
    <text evidence="1">The sequence shown here is derived from an EMBL/GenBank/DDBJ whole genome shotgun (WGS) entry which is preliminary data.</text>
</comment>
<dbReference type="STRING" id="582680.RS86_00455"/>